<feature type="region of interest" description="Disordered" evidence="8">
    <location>
        <begin position="39"/>
        <end position="92"/>
    </location>
</feature>
<evidence type="ECO:0000256" key="6">
    <source>
        <dbReference type="ARBA" id="ARBA00023242"/>
    </source>
</evidence>
<keyword evidence="4" id="KW-0747">Spliceosome</keyword>
<dbReference type="OrthoDB" id="4822at2759"/>
<comment type="similarity">
    <text evidence="2">Belongs to the TFP11/STIP family.</text>
</comment>
<comment type="subcellular location">
    <subcellularLocation>
        <location evidence="1">Nucleus</location>
    </subcellularLocation>
</comment>
<comment type="caution">
    <text evidence="10">The sequence shown here is derived from an EMBL/GenBank/DDBJ whole genome shotgun (WGS) entry which is preliminary data.</text>
</comment>
<proteinExistence type="inferred from homology"/>
<dbReference type="PANTHER" id="PTHR23329">
    <property type="entry name" value="TUFTELIN-INTERACTING PROTEIN 11-RELATED"/>
    <property type="match status" value="1"/>
</dbReference>
<dbReference type="InterPro" id="IPR022159">
    <property type="entry name" value="STIP/TFIP11_N"/>
</dbReference>
<feature type="domain" description="G-patch" evidence="9">
    <location>
        <begin position="126"/>
        <end position="172"/>
    </location>
</feature>
<keyword evidence="3" id="KW-0507">mRNA processing</keyword>
<feature type="coiled-coil region" evidence="7">
    <location>
        <begin position="289"/>
        <end position="323"/>
    </location>
</feature>
<keyword evidence="5" id="KW-0508">mRNA splicing</keyword>
<evidence type="ECO:0000256" key="8">
    <source>
        <dbReference type="SAM" id="MobiDB-lite"/>
    </source>
</evidence>
<evidence type="ECO:0000256" key="2">
    <source>
        <dbReference type="ARBA" id="ARBA00010900"/>
    </source>
</evidence>
<feature type="compositionally biased region" description="Basic and acidic residues" evidence="8">
    <location>
        <begin position="67"/>
        <end position="79"/>
    </location>
</feature>
<dbReference type="Pfam" id="PF01585">
    <property type="entry name" value="G-patch"/>
    <property type="match status" value="1"/>
</dbReference>
<evidence type="ECO:0000313" key="12">
    <source>
        <dbReference type="Proteomes" id="UP000285301"/>
    </source>
</evidence>
<dbReference type="GO" id="GO:0003676">
    <property type="term" value="F:nucleic acid binding"/>
    <property type="evidence" value="ECO:0007669"/>
    <property type="project" value="InterPro"/>
</dbReference>
<dbReference type="InterPro" id="IPR000467">
    <property type="entry name" value="G_patch_dom"/>
</dbReference>
<evidence type="ECO:0000256" key="4">
    <source>
        <dbReference type="ARBA" id="ARBA00022728"/>
    </source>
</evidence>
<keyword evidence="6" id="KW-0539">Nucleus</keyword>
<gene>
    <name evidence="10" type="ORF">B4U79_05309</name>
    <name evidence="11" type="ORF">B4U79_07591</name>
</gene>
<dbReference type="SMART" id="SM00443">
    <property type="entry name" value="G_patch"/>
    <property type="match status" value="1"/>
</dbReference>
<dbReference type="STRING" id="1965070.A0A443R1Z9"/>
<organism evidence="10 12">
    <name type="scientific">Dinothrombium tinctorium</name>
    <dbReference type="NCBI Taxonomy" id="1965070"/>
    <lineage>
        <taxon>Eukaryota</taxon>
        <taxon>Metazoa</taxon>
        <taxon>Ecdysozoa</taxon>
        <taxon>Arthropoda</taxon>
        <taxon>Chelicerata</taxon>
        <taxon>Arachnida</taxon>
        <taxon>Acari</taxon>
        <taxon>Acariformes</taxon>
        <taxon>Trombidiformes</taxon>
        <taxon>Prostigmata</taxon>
        <taxon>Anystina</taxon>
        <taxon>Parasitengona</taxon>
        <taxon>Trombidioidea</taxon>
        <taxon>Trombidiidae</taxon>
        <taxon>Dinothrombium</taxon>
    </lineage>
</organism>
<dbReference type="Pfam" id="PF07842">
    <property type="entry name" value="GCFC"/>
    <property type="match status" value="1"/>
</dbReference>
<dbReference type="GO" id="GO:0071008">
    <property type="term" value="C:U2-type post-mRNA release spliceosomal complex"/>
    <property type="evidence" value="ECO:0007669"/>
    <property type="project" value="TreeGrafter"/>
</dbReference>
<evidence type="ECO:0000256" key="1">
    <source>
        <dbReference type="ARBA" id="ARBA00004123"/>
    </source>
</evidence>
<dbReference type="EMBL" id="NCKU01002568">
    <property type="protein sequence ID" value="RWS09313.1"/>
    <property type="molecule type" value="Genomic_DNA"/>
</dbReference>
<evidence type="ECO:0000256" key="7">
    <source>
        <dbReference type="SAM" id="Coils"/>
    </source>
</evidence>
<sequence length="768" mass="88929">MDDDIYERFEISNWDLENEFNPKRYRKRVSKKQQIYGIWASSESEDDDDSKSKSKAPINFVSGGFKDSTENQNEERSDNEQPEVPHSFGVERKQFAEKSVSETAGLRHKNRLNPKDAEFGKWEAHTKGIGAKLLKQMGYQPGKGLGKNLQGIATPIEATKRPGTGSLGFYGPEKKVDDEKLSKIAGKADSKQRKKANAESKHKAQTKYVFKTVDDILAESGVNLNFDESELSKTKVIDMTGPQQRVLSGYHEISKKPSDEEIAKHKEIFVQPDLENNVEMLLKLSEEAIIKSSREMKREKDKIESLEEEQTRLKNVIFEEKRRVANLERVIKSVTEMNDKYSSHGISLEYVLEFCNNLYNDFSVDKNVLSEIISSFLFPLIEKEISSWKVIENPHISFSLFKAVKSLLLKIDENLYETLLWDVWMPVVRRKLIEWNSIRRCDEIIKFLETWKPLLPKWLITNIMEQIIIPRIELEVDAWNPLTDTVPVHSWVHPWLPLVEDASLESVYIPIRHKLSNALTSWHPSDCSAKLILQPWKEVFSAGTWNTFLLQNIVPKLEIAMQTYDINPQAQRLDVWQWVMAWEEMLPSSVICSILEKYFLPKWLQVLYDWLCNNPNFDEVSRWYTGWKSMFSEKLLNSLTVKEAFDRALQMMNCAVSSPIGMAAYNFTPFLSEAPEVPRFSTQPSFVQNHASRMNSNPNFKHLIERKAEEHAILFMPIANKYQESKQVYKFGNLTIYINQQVIFVYKDGQWIPISLQALIDSALESNV</sequence>
<reference evidence="10" key="2">
    <citation type="submission" date="2018-11" db="EMBL/GenBank/DDBJ databases">
        <title>Trombidioid mite genomics.</title>
        <authorList>
            <person name="Dong X."/>
        </authorList>
    </citation>
    <scope>NUCLEOTIDE SEQUENCE</scope>
    <source>
        <strain evidence="10">UoL-WK</strain>
    </source>
</reference>
<keyword evidence="12" id="KW-1185">Reference proteome</keyword>
<dbReference type="AlphaFoldDB" id="A0A443R1Z9"/>
<protein>
    <submittedName>
        <fullName evidence="10">Tuftelin-interacting protein 11-like protein</fullName>
    </submittedName>
</protein>
<evidence type="ECO:0000256" key="3">
    <source>
        <dbReference type="ARBA" id="ARBA00022664"/>
    </source>
</evidence>
<accession>A0A443R1Z9</accession>
<keyword evidence="7" id="KW-0175">Coiled coil</keyword>
<dbReference type="EMBL" id="NCKU01002573">
    <property type="protein sequence ID" value="RWS09302.1"/>
    <property type="molecule type" value="Genomic_DNA"/>
</dbReference>
<evidence type="ECO:0000313" key="10">
    <source>
        <dbReference type="EMBL" id="RWS09302.1"/>
    </source>
</evidence>
<dbReference type="GO" id="GO:0000390">
    <property type="term" value="P:spliceosomal complex disassembly"/>
    <property type="evidence" value="ECO:0007669"/>
    <property type="project" value="InterPro"/>
</dbReference>
<evidence type="ECO:0000259" key="9">
    <source>
        <dbReference type="PROSITE" id="PS50174"/>
    </source>
</evidence>
<dbReference type="PANTHER" id="PTHR23329:SF1">
    <property type="entry name" value="TUFTELIN-INTERACTING PROTEIN 11"/>
    <property type="match status" value="1"/>
</dbReference>
<evidence type="ECO:0000313" key="11">
    <source>
        <dbReference type="EMBL" id="RWS09313.1"/>
    </source>
</evidence>
<evidence type="ECO:0000256" key="5">
    <source>
        <dbReference type="ARBA" id="ARBA00023187"/>
    </source>
</evidence>
<dbReference type="InterPro" id="IPR045211">
    <property type="entry name" value="TFP11/STIP/Ntr1"/>
</dbReference>
<reference evidence="10 12" key="1">
    <citation type="journal article" date="2018" name="Gigascience">
        <title>Genomes of trombidid mites reveal novel predicted allergens and laterally-transferred genes associated with secondary metabolism.</title>
        <authorList>
            <person name="Dong X."/>
            <person name="Chaisiri K."/>
            <person name="Xia D."/>
            <person name="Armstrong S.D."/>
            <person name="Fang Y."/>
            <person name="Donnelly M.J."/>
            <person name="Kadowaki T."/>
            <person name="McGarry J.W."/>
            <person name="Darby A.C."/>
            <person name="Makepeace B.L."/>
        </authorList>
    </citation>
    <scope>NUCLEOTIDE SEQUENCE [LARGE SCALE GENOMIC DNA]</scope>
    <source>
        <strain evidence="10">UoL-WK</strain>
    </source>
</reference>
<dbReference type="PROSITE" id="PS50174">
    <property type="entry name" value="G_PATCH"/>
    <property type="match status" value="1"/>
</dbReference>
<dbReference type="Pfam" id="PF12457">
    <property type="entry name" value="TIP_N"/>
    <property type="match status" value="1"/>
</dbReference>
<name>A0A443R1Z9_9ACAR</name>
<dbReference type="Proteomes" id="UP000285301">
    <property type="component" value="Unassembled WGS sequence"/>
</dbReference>
<dbReference type="InterPro" id="IPR022783">
    <property type="entry name" value="GCFC_dom"/>
</dbReference>